<accession>A0A6B0V9C2</accession>
<proteinExistence type="predicted"/>
<dbReference type="PANTHER" id="PTHR47510">
    <property type="entry name" value="REVERSE TRANSCRIPTASE DOMAIN-CONTAINING PROTEIN"/>
    <property type="match status" value="1"/>
</dbReference>
<organism evidence="1">
    <name type="scientific">Ixodes ricinus</name>
    <name type="common">Common tick</name>
    <name type="synonym">Acarus ricinus</name>
    <dbReference type="NCBI Taxonomy" id="34613"/>
    <lineage>
        <taxon>Eukaryota</taxon>
        <taxon>Metazoa</taxon>
        <taxon>Ecdysozoa</taxon>
        <taxon>Arthropoda</taxon>
        <taxon>Chelicerata</taxon>
        <taxon>Arachnida</taxon>
        <taxon>Acari</taxon>
        <taxon>Parasitiformes</taxon>
        <taxon>Ixodida</taxon>
        <taxon>Ixodoidea</taxon>
        <taxon>Ixodidae</taxon>
        <taxon>Ixodinae</taxon>
        <taxon>Ixodes</taxon>
    </lineage>
</organism>
<dbReference type="AlphaFoldDB" id="A0A6B0V9C2"/>
<sequence>MLAFFQFIDELLSYVGSTGASLMILGDVNINMTSQDTDAREFNDLITQYACVNLITIPTRVTAETATTLDICLTNLEEKYTASGVFTENISDHLPIYCLSSVSKRKQKNTNELYFFREINSESLAKFYSLIERADWNAECSECSADVAYSTFLNKFKKCYDEAFPLKRANPRKKKQRKPWVTSDMYKRISDKNKTYHAFIQTRDINLLHEFKKKRNKLNSELKKAKRMYYLGKFESIYDDQRKLWETINDMSNRKQKDILIEEFLLQDKIVTCKEAADKMNQHFINVGKYLLVQVNSSGENLSIDSLMDSIVLFPVSPSEIDEIIKTLKNDSVAGEDDIKPQPIKYVASIITPVLSIKCYKAEFFQTNLKLPEFILSTKEGK</sequence>
<reference evidence="1" key="1">
    <citation type="submission" date="2019-12" db="EMBL/GenBank/DDBJ databases">
        <title>An insight into the sialome of adult female Ixodes ricinus ticks feeding for 6 days.</title>
        <authorList>
            <person name="Perner J."/>
            <person name="Ribeiro J.M.C."/>
        </authorList>
    </citation>
    <scope>NUCLEOTIDE SEQUENCE</scope>
    <source>
        <strain evidence="1">Semi-engorged</strain>
        <tissue evidence="1">Salivary glands</tissue>
    </source>
</reference>
<protein>
    <submittedName>
        <fullName evidence="1">Putative tick transposon</fullName>
    </submittedName>
</protein>
<evidence type="ECO:0000313" key="1">
    <source>
        <dbReference type="EMBL" id="MXU98937.1"/>
    </source>
</evidence>
<dbReference type="PANTHER" id="PTHR47510:SF3">
    <property type="entry name" value="ENDO_EXONUCLEASE_PHOSPHATASE DOMAIN-CONTAINING PROTEIN"/>
    <property type="match status" value="1"/>
</dbReference>
<dbReference type="InterPro" id="IPR036691">
    <property type="entry name" value="Endo/exonu/phosph_ase_sf"/>
</dbReference>
<dbReference type="Gene3D" id="3.60.10.10">
    <property type="entry name" value="Endonuclease/exonuclease/phosphatase"/>
    <property type="match status" value="1"/>
</dbReference>
<name>A0A6B0V9C2_IXORI</name>
<dbReference type="EMBL" id="GIFC01016854">
    <property type="protein sequence ID" value="MXU98937.1"/>
    <property type="molecule type" value="Transcribed_RNA"/>
</dbReference>
<dbReference type="SUPFAM" id="SSF56219">
    <property type="entry name" value="DNase I-like"/>
    <property type="match status" value="1"/>
</dbReference>